<dbReference type="EMBL" id="CP008953">
    <property type="protein sequence ID" value="AIG75136.1"/>
    <property type="molecule type" value="Genomic_DNA"/>
</dbReference>
<dbReference type="KEGG" id="aja:AJAP_11235"/>
<dbReference type="RefSeq" id="WP_038510359.1">
    <property type="nucleotide sequence ID" value="NZ_CP008953.1"/>
</dbReference>
<keyword evidence="1" id="KW-0521">NADP</keyword>
<evidence type="ECO:0000313" key="4">
    <source>
        <dbReference type="Proteomes" id="UP000028492"/>
    </source>
</evidence>
<dbReference type="InterPro" id="IPR013154">
    <property type="entry name" value="ADH-like_N"/>
</dbReference>
<sequence length="307" mass="31286">MTDTYRSIAFTEYGDSGVLRVLERELPEPGPGQVRVAVRAASVNPIDWKIRSGLMAEVFPTEFPAIPGGDIAGVIDAVGEGVSEFAAGDEVLGSGAGGYAEYVLAKPASLIRKPESLSWELAAALPAVVSTAYRALNLLDLQKGETLLIDGAAGGVGTIAVQLAVARGLTVVGTASEGNHEYLRSLGAVPVQYGEGLSARVRGVAPQGVDASFDASGRGSLATLVELTGGPKRVITIAAPDAADHGVRFTSGTPAEQVPGSLAEGAALAAEGKLDLPIARVYPLAEAAAAQDESEAGHVRGKLVLVP</sequence>
<dbReference type="SUPFAM" id="SSF50129">
    <property type="entry name" value="GroES-like"/>
    <property type="match status" value="1"/>
</dbReference>
<dbReference type="Proteomes" id="UP000028492">
    <property type="component" value="Chromosome"/>
</dbReference>
<keyword evidence="3" id="KW-0560">Oxidoreductase</keyword>
<dbReference type="eggNOG" id="COG0604">
    <property type="taxonomic scope" value="Bacteria"/>
</dbReference>
<dbReference type="PANTHER" id="PTHR44154:SF1">
    <property type="entry name" value="QUINONE OXIDOREDUCTASE"/>
    <property type="match status" value="1"/>
</dbReference>
<dbReference type="InterPro" id="IPR011032">
    <property type="entry name" value="GroES-like_sf"/>
</dbReference>
<dbReference type="STRING" id="208439.AJAP_11235"/>
<evidence type="ECO:0000313" key="3">
    <source>
        <dbReference type="EMBL" id="AIG75136.1"/>
    </source>
</evidence>
<dbReference type="HOGENOM" id="CLU_026673_3_3_11"/>
<evidence type="ECO:0000259" key="2">
    <source>
        <dbReference type="SMART" id="SM00829"/>
    </source>
</evidence>
<dbReference type="AlphaFoldDB" id="A0A075URW2"/>
<dbReference type="InterPro" id="IPR051603">
    <property type="entry name" value="Zinc-ADH_QOR/CCCR"/>
</dbReference>
<dbReference type="PANTHER" id="PTHR44154">
    <property type="entry name" value="QUINONE OXIDOREDUCTASE"/>
    <property type="match status" value="1"/>
</dbReference>
<keyword evidence="4" id="KW-1185">Reference proteome</keyword>
<dbReference type="CDD" id="cd05289">
    <property type="entry name" value="MDR_like_2"/>
    <property type="match status" value="1"/>
</dbReference>
<accession>A0A075URW2</accession>
<dbReference type="SMART" id="SM00829">
    <property type="entry name" value="PKS_ER"/>
    <property type="match status" value="1"/>
</dbReference>
<name>A0A075URW2_9PSEU</name>
<evidence type="ECO:0000256" key="1">
    <source>
        <dbReference type="ARBA" id="ARBA00022857"/>
    </source>
</evidence>
<dbReference type="InterPro" id="IPR020843">
    <property type="entry name" value="ER"/>
</dbReference>
<dbReference type="InterPro" id="IPR036291">
    <property type="entry name" value="NAD(P)-bd_dom_sf"/>
</dbReference>
<dbReference type="GO" id="GO:0003960">
    <property type="term" value="F:quinone reductase (NADPH) activity"/>
    <property type="evidence" value="ECO:0007669"/>
    <property type="project" value="UniProtKB-EC"/>
</dbReference>
<proteinExistence type="predicted"/>
<dbReference type="EC" id="1.6.5.5" evidence="3"/>
<feature type="domain" description="Enoyl reductase (ER)" evidence="2">
    <location>
        <begin position="14"/>
        <end position="305"/>
    </location>
</feature>
<dbReference type="Gene3D" id="3.90.180.10">
    <property type="entry name" value="Medium-chain alcohol dehydrogenases, catalytic domain"/>
    <property type="match status" value="1"/>
</dbReference>
<gene>
    <name evidence="3" type="ORF">AJAP_11235</name>
</gene>
<organism evidence="3 4">
    <name type="scientific">Amycolatopsis japonica</name>
    <dbReference type="NCBI Taxonomy" id="208439"/>
    <lineage>
        <taxon>Bacteria</taxon>
        <taxon>Bacillati</taxon>
        <taxon>Actinomycetota</taxon>
        <taxon>Actinomycetes</taxon>
        <taxon>Pseudonocardiales</taxon>
        <taxon>Pseudonocardiaceae</taxon>
        <taxon>Amycolatopsis</taxon>
        <taxon>Amycolatopsis japonica group</taxon>
    </lineage>
</organism>
<dbReference type="Pfam" id="PF08240">
    <property type="entry name" value="ADH_N"/>
    <property type="match status" value="1"/>
</dbReference>
<reference evidence="3 4" key="1">
    <citation type="journal article" date="2014" name="J. Biotechnol.">
        <title>Complete genome sequence of the actinobacterium Amycolatopsis japonica MG417-CF17(T) (=DSM 44213T) producing (S,S)-N,N'-ethylenediaminedisuccinic acid.</title>
        <authorList>
            <person name="Stegmann E."/>
            <person name="Albersmeier A."/>
            <person name="Spohn M."/>
            <person name="Gert H."/>
            <person name="Weber T."/>
            <person name="Wohlleben W."/>
            <person name="Kalinowski J."/>
            <person name="Ruckert C."/>
        </authorList>
    </citation>
    <scope>NUCLEOTIDE SEQUENCE [LARGE SCALE GENOMIC DNA]</scope>
    <source>
        <strain evidence="4">MG417-CF17 (DSM 44213)</strain>
    </source>
</reference>
<dbReference type="Pfam" id="PF13602">
    <property type="entry name" value="ADH_zinc_N_2"/>
    <property type="match status" value="1"/>
</dbReference>
<dbReference type="SUPFAM" id="SSF51735">
    <property type="entry name" value="NAD(P)-binding Rossmann-fold domains"/>
    <property type="match status" value="1"/>
</dbReference>
<dbReference type="Gene3D" id="3.40.50.720">
    <property type="entry name" value="NAD(P)-binding Rossmann-like Domain"/>
    <property type="match status" value="1"/>
</dbReference>
<protein>
    <submittedName>
        <fullName evidence="3">NADPH:quinone reductase</fullName>
        <ecNumber evidence="3">1.6.5.5</ecNumber>
    </submittedName>
</protein>